<accession>A0A2P6NWA4</accession>
<evidence type="ECO:0000256" key="1">
    <source>
        <dbReference type="ARBA" id="ARBA00004177"/>
    </source>
</evidence>
<evidence type="ECO:0000256" key="8">
    <source>
        <dbReference type="SAM" id="Coils"/>
    </source>
</evidence>
<feature type="domain" description="UEV" evidence="11">
    <location>
        <begin position="8"/>
        <end position="152"/>
    </location>
</feature>
<evidence type="ECO:0000256" key="2">
    <source>
        <dbReference type="ARBA" id="ARBA00009594"/>
    </source>
</evidence>
<dbReference type="PANTHER" id="PTHR23306:SF3">
    <property type="entry name" value="TUMOR SUPPRESSOR PROTEIN 101"/>
    <property type="match status" value="1"/>
</dbReference>
<dbReference type="GO" id="GO:0000813">
    <property type="term" value="C:ESCRT I complex"/>
    <property type="evidence" value="ECO:0007669"/>
    <property type="project" value="TreeGrafter"/>
</dbReference>
<keyword evidence="13" id="KW-1185">Reference proteome</keyword>
<evidence type="ECO:0000313" key="12">
    <source>
        <dbReference type="EMBL" id="PRP88245.1"/>
    </source>
</evidence>
<dbReference type="EMBL" id="MDYQ01000012">
    <property type="protein sequence ID" value="PRP88245.1"/>
    <property type="molecule type" value="Genomic_DNA"/>
</dbReference>
<evidence type="ECO:0000256" key="6">
    <source>
        <dbReference type="ARBA" id="ARBA00023054"/>
    </source>
</evidence>
<sequence length="759" mass="89263">MGADRILLGSDELDQALELYGNNQSRIKSDIYNLTRNANNLRPSQDTFVSDDGQSYLLVLIGGTIPIRYEGATYNIPVDMWIPKNYPQGPPLCFVVGSRDLLIKKEHHSVDPNGRCHVSYTNQWRSDTCDLLGLMYSLTTAFSKDPPLYKRPGLPELNRGNYPDLHANNGMDRRSTIASHYNAPPVWNGYSPHPPPPNFPANFVQPSNVIQPPVIQPPAPPPNSIVQPPHIHSHYPHYPNHIAPVAAAPPTPMEGSPMKSLYPVITPPSVSYVQPPSQPPLVHRPSEILSPPRTHSTSLPPQTQWPAPVRHLDLNEHSECFYEKDEALQRALEESSREAFEREKFAREERERHEQMERQQRERQEWERQERERQEWERKERERQEWERKERERQERERQERERQEWERQERERYENQMRERQERERYEQMERERCERETQEKQERERQEREKHQRELHERQEKERIEKDRMEREKRKEATNMNEAPSIVQNPPLTVNHSGPYPQYNLDHQNHNDPKRQKSTIAHLDLTRDDPPSQNTFPLTHSLPLPPRVPEIRSIFSPQMIDIDRPHMTSLIDADDVQTNYSERARKSGNIITLPSPDINREDMCQRVTEKTAERVRFYNSHVTSEIERLEMDHHRLLDSEVQLRSGMQVLEDERNHLDLLIARIEEKEGRLDEFIQRAENLFIPIDEALTPSDALSAQIFDLAAEDAALEDALYILNQCFLDNKMDGDQFLKVHRKLCREQFMAKATIQKVYALQRG</sequence>
<dbReference type="InterPro" id="IPR052070">
    <property type="entry name" value="ESCRT-I_UEV_domain"/>
</dbReference>
<dbReference type="Gene3D" id="6.10.140.820">
    <property type="match status" value="1"/>
</dbReference>
<dbReference type="Gene3D" id="3.10.110.10">
    <property type="entry name" value="Ubiquitin Conjugating Enzyme"/>
    <property type="match status" value="1"/>
</dbReference>
<keyword evidence="4" id="KW-0967">Endosome</keyword>
<dbReference type="Proteomes" id="UP000241769">
    <property type="component" value="Unassembled WGS sequence"/>
</dbReference>
<proteinExistence type="inferred from homology"/>
<comment type="subcellular location">
    <subcellularLocation>
        <location evidence="1">Endosome</location>
    </subcellularLocation>
</comment>
<protein>
    <submittedName>
        <fullName evidence="12">Smooth muscle caldesmon</fullName>
    </submittedName>
</protein>
<dbReference type="PROSITE" id="PS51312">
    <property type="entry name" value="SB"/>
    <property type="match status" value="1"/>
</dbReference>
<evidence type="ECO:0000256" key="4">
    <source>
        <dbReference type="ARBA" id="ARBA00022753"/>
    </source>
</evidence>
<evidence type="ECO:0000313" key="13">
    <source>
        <dbReference type="Proteomes" id="UP000241769"/>
    </source>
</evidence>
<keyword evidence="3 7" id="KW-0813">Transport</keyword>
<evidence type="ECO:0000259" key="10">
    <source>
        <dbReference type="PROSITE" id="PS51312"/>
    </source>
</evidence>
<dbReference type="Pfam" id="PF05743">
    <property type="entry name" value="UEV"/>
    <property type="match status" value="1"/>
</dbReference>
<dbReference type="GO" id="GO:0043130">
    <property type="term" value="F:ubiquitin binding"/>
    <property type="evidence" value="ECO:0007669"/>
    <property type="project" value="TreeGrafter"/>
</dbReference>
<feature type="compositionally biased region" description="Basic and acidic residues" evidence="9">
    <location>
        <begin position="333"/>
        <end position="479"/>
    </location>
</feature>
<evidence type="ECO:0000256" key="7">
    <source>
        <dbReference type="PROSITE-ProRule" id="PRU00644"/>
    </source>
</evidence>
<comment type="caution">
    <text evidence="12">The sequence shown here is derived from an EMBL/GenBank/DDBJ whole genome shotgun (WGS) entry which is preliminary data.</text>
</comment>
<dbReference type="Pfam" id="PF09454">
    <property type="entry name" value="Vps23_core"/>
    <property type="match status" value="1"/>
</dbReference>
<gene>
    <name evidence="12" type="ORF">PROFUN_03354</name>
</gene>
<evidence type="ECO:0000259" key="11">
    <source>
        <dbReference type="PROSITE" id="PS51322"/>
    </source>
</evidence>
<feature type="region of interest" description="Disordered" evidence="9">
    <location>
        <begin position="272"/>
        <end position="307"/>
    </location>
</feature>
<evidence type="ECO:0000256" key="3">
    <source>
        <dbReference type="ARBA" id="ARBA00022448"/>
    </source>
</evidence>
<dbReference type="STRING" id="1890364.A0A2P6NWA4"/>
<reference evidence="12 13" key="1">
    <citation type="journal article" date="2018" name="Genome Biol. Evol.">
        <title>Multiple Roots of Fruiting Body Formation in Amoebozoa.</title>
        <authorList>
            <person name="Hillmann F."/>
            <person name="Forbes G."/>
            <person name="Novohradska S."/>
            <person name="Ferling I."/>
            <person name="Riege K."/>
            <person name="Groth M."/>
            <person name="Westermann M."/>
            <person name="Marz M."/>
            <person name="Spaller T."/>
            <person name="Winckler T."/>
            <person name="Schaap P."/>
            <person name="Glockner G."/>
        </authorList>
    </citation>
    <scope>NUCLEOTIDE SEQUENCE [LARGE SCALE GENOMIC DNA]</scope>
    <source>
        <strain evidence="12 13">Jena</strain>
    </source>
</reference>
<dbReference type="FunCoup" id="A0A2P6NWA4">
    <property type="interactions" value="175"/>
</dbReference>
<dbReference type="InterPro" id="IPR008883">
    <property type="entry name" value="UEV_N"/>
</dbReference>
<dbReference type="AlphaFoldDB" id="A0A2P6NWA4"/>
<feature type="compositionally biased region" description="Polar residues" evidence="9">
    <location>
        <begin position="480"/>
        <end position="498"/>
    </location>
</feature>
<comment type="similarity">
    <text evidence="2">Belongs to the ubiquitin-conjugating enzyme family. UEV subfamily.</text>
</comment>
<dbReference type="SUPFAM" id="SSF54495">
    <property type="entry name" value="UBC-like"/>
    <property type="match status" value="1"/>
</dbReference>
<dbReference type="InParanoid" id="A0A2P6NWA4"/>
<dbReference type="InterPro" id="IPR017916">
    <property type="entry name" value="SB_dom"/>
</dbReference>
<keyword evidence="6 8" id="KW-0175">Coiled coil</keyword>
<name>A0A2P6NWA4_9EUKA</name>
<evidence type="ECO:0000256" key="5">
    <source>
        <dbReference type="ARBA" id="ARBA00022927"/>
    </source>
</evidence>
<dbReference type="PROSITE" id="PS51322">
    <property type="entry name" value="UEV"/>
    <property type="match status" value="1"/>
</dbReference>
<dbReference type="GO" id="GO:0015031">
    <property type="term" value="P:protein transport"/>
    <property type="evidence" value="ECO:0007669"/>
    <property type="project" value="UniProtKB-UniRule"/>
</dbReference>
<organism evidence="12 13">
    <name type="scientific">Planoprotostelium fungivorum</name>
    <dbReference type="NCBI Taxonomy" id="1890364"/>
    <lineage>
        <taxon>Eukaryota</taxon>
        <taxon>Amoebozoa</taxon>
        <taxon>Evosea</taxon>
        <taxon>Variosea</taxon>
        <taxon>Cavosteliida</taxon>
        <taxon>Cavosteliaceae</taxon>
        <taxon>Planoprotostelium</taxon>
    </lineage>
</organism>
<feature type="domain" description="SB" evidence="10">
    <location>
        <begin position="695"/>
        <end position="759"/>
    </location>
</feature>
<feature type="coiled-coil region" evidence="8">
    <location>
        <begin position="649"/>
        <end position="679"/>
    </location>
</feature>
<evidence type="ECO:0000256" key="9">
    <source>
        <dbReference type="SAM" id="MobiDB-lite"/>
    </source>
</evidence>
<dbReference type="InterPro" id="IPR037202">
    <property type="entry name" value="ESCRT_assembly_dom"/>
</dbReference>
<feature type="compositionally biased region" description="Polar residues" evidence="9">
    <location>
        <begin position="293"/>
        <end position="305"/>
    </location>
</feature>
<dbReference type="InterPro" id="IPR016135">
    <property type="entry name" value="UBQ-conjugating_enzyme/RWD"/>
</dbReference>
<dbReference type="GO" id="GO:0008333">
    <property type="term" value="P:endosome to lysosome transport"/>
    <property type="evidence" value="ECO:0007669"/>
    <property type="project" value="TreeGrafter"/>
</dbReference>
<keyword evidence="5 7" id="KW-0653">Protein transport</keyword>
<dbReference type="CDD" id="cd11685">
    <property type="entry name" value="UEV_TSG101-like"/>
    <property type="match status" value="1"/>
</dbReference>
<dbReference type="SUPFAM" id="SSF140111">
    <property type="entry name" value="Endosomal sorting complex assembly domain"/>
    <property type="match status" value="1"/>
</dbReference>
<dbReference type="OrthoDB" id="306304at2759"/>
<dbReference type="PANTHER" id="PTHR23306">
    <property type="entry name" value="TUMOR SUSCEPTIBILITY GENE 101 PROTEIN-RELATED"/>
    <property type="match status" value="1"/>
</dbReference>
<feature type="region of interest" description="Disordered" evidence="9">
    <location>
        <begin position="333"/>
        <end position="518"/>
    </location>
</feature>